<keyword evidence="6" id="KW-0804">Transcription</keyword>
<keyword evidence="8" id="KW-0539">Nucleus</keyword>
<dbReference type="EMBL" id="U93422">
    <property type="protein sequence ID" value="AAB68699.1"/>
    <property type="molecule type" value="Genomic_DNA"/>
</dbReference>
<dbReference type="PANTHER" id="PTHR48092">
    <property type="entry name" value="KNIRPS-RELATED PROTEIN-RELATED"/>
    <property type="match status" value="1"/>
</dbReference>
<evidence type="ECO:0000256" key="7">
    <source>
        <dbReference type="ARBA" id="ARBA00023170"/>
    </source>
</evidence>
<dbReference type="GO" id="GO:0003700">
    <property type="term" value="F:DNA-binding transcription factor activity"/>
    <property type="evidence" value="ECO:0007669"/>
    <property type="project" value="InterPro"/>
</dbReference>
<dbReference type="PROSITE" id="PS51030">
    <property type="entry name" value="NUCLEAR_REC_DBD_2"/>
    <property type="match status" value="1"/>
</dbReference>
<evidence type="ECO:0000256" key="6">
    <source>
        <dbReference type="ARBA" id="ARBA00023163"/>
    </source>
</evidence>
<keyword evidence="3" id="KW-0862">Zinc</keyword>
<feature type="non-terminal residue" evidence="10">
    <location>
        <position position="1"/>
    </location>
</feature>
<protein>
    <submittedName>
        <fullName evidence="10">FTZ-F1</fullName>
    </submittedName>
</protein>
<sequence length="36" mass="4376">GFFKRTVQKQLKYSCKEKQDCEVTKFSRNNCQPCRF</sequence>
<accession>O18619</accession>
<dbReference type="InterPro" id="IPR050200">
    <property type="entry name" value="Nuclear_hormone_rcpt_NR3"/>
</dbReference>
<evidence type="ECO:0000256" key="5">
    <source>
        <dbReference type="ARBA" id="ARBA00023125"/>
    </source>
</evidence>
<keyword evidence="5" id="KW-0238">DNA-binding</keyword>
<dbReference type="Gene3D" id="3.30.50.10">
    <property type="entry name" value="Erythroid Transcription Factor GATA-1, subunit A"/>
    <property type="match status" value="1"/>
</dbReference>
<evidence type="ECO:0000256" key="3">
    <source>
        <dbReference type="ARBA" id="ARBA00022833"/>
    </source>
</evidence>
<organism evidence="10">
    <name type="scientific">Balanoglossus carnosus</name>
    <name type="common">Acorn worm</name>
    <dbReference type="NCBI Taxonomy" id="35080"/>
    <lineage>
        <taxon>Eukaryota</taxon>
        <taxon>Metazoa</taxon>
        <taxon>Hemichordata</taxon>
        <taxon>Enteropneusta</taxon>
        <taxon>Ptychoderidae</taxon>
        <taxon>Balanoglossus</taxon>
    </lineage>
</organism>
<dbReference type="InterPro" id="IPR001628">
    <property type="entry name" value="Znf_hrmn_rcpt"/>
</dbReference>
<keyword evidence="7" id="KW-0675">Receptor</keyword>
<keyword evidence="4" id="KW-0805">Transcription regulation</keyword>
<name>O18619_BALCA</name>
<evidence type="ECO:0000256" key="8">
    <source>
        <dbReference type="ARBA" id="ARBA00023242"/>
    </source>
</evidence>
<evidence type="ECO:0000259" key="9">
    <source>
        <dbReference type="PROSITE" id="PS51030"/>
    </source>
</evidence>
<dbReference type="GO" id="GO:0008270">
    <property type="term" value="F:zinc ion binding"/>
    <property type="evidence" value="ECO:0007669"/>
    <property type="project" value="UniProtKB-KW"/>
</dbReference>
<dbReference type="Pfam" id="PF00105">
    <property type="entry name" value="zf-C4"/>
    <property type="match status" value="1"/>
</dbReference>
<feature type="domain" description="Nuclear receptor" evidence="9">
    <location>
        <begin position="1"/>
        <end position="36"/>
    </location>
</feature>
<evidence type="ECO:0000256" key="1">
    <source>
        <dbReference type="ARBA" id="ARBA00022723"/>
    </source>
</evidence>
<reference evidence="10" key="1">
    <citation type="journal article" date="1997" name="Proc. Natl. Acad. Sci. U.S.A.">
        <title>Ligand binding was acquired during evolution of nuclear receptors.</title>
        <authorList>
            <person name="Escriva H."/>
            <person name="Safi R."/>
            <person name="Hanni C."/>
            <person name="Langlois M.C."/>
            <person name="Saumitou-Laprade P."/>
            <person name="Stehelin D."/>
            <person name="Capron A."/>
            <person name="Pierce R."/>
            <person name="Laudet V."/>
        </authorList>
    </citation>
    <scope>NUCLEOTIDE SEQUENCE</scope>
</reference>
<dbReference type="SMART" id="SM00399">
    <property type="entry name" value="ZnF_C4"/>
    <property type="match status" value="1"/>
</dbReference>
<dbReference type="SUPFAM" id="SSF57716">
    <property type="entry name" value="Glucocorticoid receptor-like (DNA-binding domain)"/>
    <property type="match status" value="1"/>
</dbReference>
<dbReference type="InterPro" id="IPR013088">
    <property type="entry name" value="Znf_NHR/GATA"/>
</dbReference>
<keyword evidence="1" id="KW-0479">Metal-binding</keyword>
<evidence type="ECO:0000256" key="4">
    <source>
        <dbReference type="ARBA" id="ARBA00023015"/>
    </source>
</evidence>
<feature type="non-terminal residue" evidence="10">
    <location>
        <position position="36"/>
    </location>
</feature>
<evidence type="ECO:0000256" key="2">
    <source>
        <dbReference type="ARBA" id="ARBA00022771"/>
    </source>
</evidence>
<dbReference type="GO" id="GO:0043565">
    <property type="term" value="F:sequence-specific DNA binding"/>
    <property type="evidence" value="ECO:0007669"/>
    <property type="project" value="InterPro"/>
</dbReference>
<proteinExistence type="predicted"/>
<dbReference type="AlphaFoldDB" id="O18619"/>
<evidence type="ECO:0000313" key="10">
    <source>
        <dbReference type="EMBL" id="AAB68699.1"/>
    </source>
</evidence>
<keyword evidence="2" id="KW-0863">Zinc-finger</keyword>